<dbReference type="AlphaFoldDB" id="A0A0C5VQJ8"/>
<proteinExistence type="predicted"/>
<gene>
    <name evidence="1" type="ORF">YC6258_04830</name>
</gene>
<dbReference type="KEGG" id="gsn:YC6258_04830"/>
<organism evidence="1 2">
    <name type="scientific">Gynuella sunshinyii YC6258</name>
    <dbReference type="NCBI Taxonomy" id="1445510"/>
    <lineage>
        <taxon>Bacteria</taxon>
        <taxon>Pseudomonadati</taxon>
        <taxon>Pseudomonadota</taxon>
        <taxon>Gammaproteobacteria</taxon>
        <taxon>Oceanospirillales</taxon>
        <taxon>Saccharospirillaceae</taxon>
        <taxon>Gynuella</taxon>
    </lineage>
</organism>
<dbReference type="HOGENOM" id="CLU_3310547_0_0_6"/>
<dbReference type="EMBL" id="CP007142">
    <property type="protein sequence ID" value="AJQ96862.1"/>
    <property type="molecule type" value="Genomic_DNA"/>
</dbReference>
<reference evidence="1 2" key="1">
    <citation type="submission" date="2014-01" db="EMBL/GenBank/DDBJ databases">
        <title>Full genme sequencing of cellulolytic bacterium Gynuella sunshinyii YC6258T gen. nov., sp. nov.</title>
        <authorList>
            <person name="Khan H."/>
            <person name="Chung E.J."/>
            <person name="Chung Y.R."/>
        </authorList>
    </citation>
    <scope>NUCLEOTIDE SEQUENCE [LARGE SCALE GENOMIC DNA]</scope>
    <source>
        <strain evidence="1 2">YC6258</strain>
    </source>
</reference>
<protein>
    <submittedName>
        <fullName evidence="1">Uncharacterized protein</fullName>
    </submittedName>
</protein>
<evidence type="ECO:0000313" key="2">
    <source>
        <dbReference type="Proteomes" id="UP000032266"/>
    </source>
</evidence>
<keyword evidence="2" id="KW-1185">Reference proteome</keyword>
<sequence>MEGALVAALFLDWYFAVNNHFRENYLAQLAIKARYFLAA</sequence>
<accession>A0A0C5VQJ8</accession>
<dbReference type="Proteomes" id="UP000032266">
    <property type="component" value="Chromosome"/>
</dbReference>
<name>A0A0C5VQJ8_9GAMM</name>
<evidence type="ECO:0000313" key="1">
    <source>
        <dbReference type="EMBL" id="AJQ96862.1"/>
    </source>
</evidence>